<dbReference type="InterPro" id="IPR052929">
    <property type="entry name" value="RNase_H-like_EbsB-rel"/>
</dbReference>
<dbReference type="GO" id="GO:0003676">
    <property type="term" value="F:nucleic acid binding"/>
    <property type="evidence" value="ECO:0007669"/>
    <property type="project" value="InterPro"/>
</dbReference>
<dbReference type="AlphaFoldDB" id="A0A2K3KND2"/>
<evidence type="ECO:0000259" key="1">
    <source>
        <dbReference type="Pfam" id="PF13456"/>
    </source>
</evidence>
<feature type="domain" description="RNase H type-1" evidence="1">
    <location>
        <begin position="18"/>
        <end position="77"/>
    </location>
</feature>
<reference evidence="2 3" key="2">
    <citation type="journal article" date="2017" name="Front. Plant Sci.">
        <title>Gene Classification and Mining of Molecular Markers Useful in Red Clover (Trifolium pratense) Breeding.</title>
        <authorList>
            <person name="Istvanek J."/>
            <person name="Dluhosova J."/>
            <person name="Dluhos P."/>
            <person name="Patkova L."/>
            <person name="Nedelnik J."/>
            <person name="Repkova J."/>
        </authorList>
    </citation>
    <scope>NUCLEOTIDE SEQUENCE [LARGE SCALE GENOMIC DNA]</scope>
    <source>
        <strain evidence="3">cv. Tatra</strain>
        <tissue evidence="2">Young leaves</tissue>
    </source>
</reference>
<dbReference type="InterPro" id="IPR002156">
    <property type="entry name" value="RNaseH_domain"/>
</dbReference>
<organism evidence="2 3">
    <name type="scientific">Trifolium pratense</name>
    <name type="common">Red clover</name>
    <dbReference type="NCBI Taxonomy" id="57577"/>
    <lineage>
        <taxon>Eukaryota</taxon>
        <taxon>Viridiplantae</taxon>
        <taxon>Streptophyta</taxon>
        <taxon>Embryophyta</taxon>
        <taxon>Tracheophyta</taxon>
        <taxon>Spermatophyta</taxon>
        <taxon>Magnoliopsida</taxon>
        <taxon>eudicotyledons</taxon>
        <taxon>Gunneridae</taxon>
        <taxon>Pentapetalae</taxon>
        <taxon>rosids</taxon>
        <taxon>fabids</taxon>
        <taxon>Fabales</taxon>
        <taxon>Fabaceae</taxon>
        <taxon>Papilionoideae</taxon>
        <taxon>50 kb inversion clade</taxon>
        <taxon>NPAAA clade</taxon>
        <taxon>Hologalegina</taxon>
        <taxon>IRL clade</taxon>
        <taxon>Trifolieae</taxon>
        <taxon>Trifolium</taxon>
    </lineage>
</organism>
<dbReference type="Pfam" id="PF13456">
    <property type="entry name" value="RVT_3"/>
    <property type="match status" value="1"/>
</dbReference>
<sequence length="77" mass="8482">REAGVCWEKPREGWLKCNVNAGFFAQNGVSTTANCFRDHMGQFRVATTSWQQPCLSTVEGEALAILSAMRVAIDNGF</sequence>
<name>A0A2K3KND2_TRIPR</name>
<feature type="non-terminal residue" evidence="2">
    <location>
        <position position="77"/>
    </location>
</feature>
<gene>
    <name evidence="2" type="ORF">L195_g063693</name>
</gene>
<dbReference type="PANTHER" id="PTHR47074:SF11">
    <property type="entry name" value="REVERSE TRANSCRIPTASE-LIKE PROTEIN"/>
    <property type="match status" value="1"/>
</dbReference>
<dbReference type="PANTHER" id="PTHR47074">
    <property type="entry name" value="BNAC02G40300D PROTEIN"/>
    <property type="match status" value="1"/>
</dbReference>
<dbReference type="Proteomes" id="UP000236291">
    <property type="component" value="Unassembled WGS sequence"/>
</dbReference>
<accession>A0A2K3KND2</accession>
<protein>
    <submittedName>
        <fullName evidence="2">Cytochrome p450</fullName>
    </submittedName>
</protein>
<dbReference type="GO" id="GO:0004523">
    <property type="term" value="F:RNA-DNA hybrid ribonuclease activity"/>
    <property type="evidence" value="ECO:0007669"/>
    <property type="project" value="InterPro"/>
</dbReference>
<evidence type="ECO:0000313" key="2">
    <source>
        <dbReference type="EMBL" id="PNX67814.1"/>
    </source>
</evidence>
<feature type="non-terminal residue" evidence="2">
    <location>
        <position position="1"/>
    </location>
</feature>
<evidence type="ECO:0000313" key="3">
    <source>
        <dbReference type="Proteomes" id="UP000236291"/>
    </source>
</evidence>
<proteinExistence type="predicted"/>
<comment type="caution">
    <text evidence="2">The sequence shown here is derived from an EMBL/GenBank/DDBJ whole genome shotgun (WGS) entry which is preliminary data.</text>
</comment>
<dbReference type="EMBL" id="ASHM01216575">
    <property type="protein sequence ID" value="PNX67814.1"/>
    <property type="molecule type" value="Genomic_DNA"/>
</dbReference>
<reference evidence="2 3" key="1">
    <citation type="journal article" date="2014" name="Am. J. Bot.">
        <title>Genome assembly and annotation for red clover (Trifolium pratense; Fabaceae).</title>
        <authorList>
            <person name="Istvanek J."/>
            <person name="Jaros M."/>
            <person name="Krenek A."/>
            <person name="Repkova J."/>
        </authorList>
    </citation>
    <scope>NUCLEOTIDE SEQUENCE [LARGE SCALE GENOMIC DNA]</scope>
    <source>
        <strain evidence="3">cv. Tatra</strain>
        <tissue evidence="2">Young leaves</tissue>
    </source>
</reference>